<evidence type="ECO:0000256" key="1">
    <source>
        <dbReference type="SAM" id="MobiDB-lite"/>
    </source>
</evidence>
<dbReference type="Proteomes" id="UP001602013">
    <property type="component" value="Unassembled WGS sequence"/>
</dbReference>
<gene>
    <name evidence="2" type="ORF">ACFYXI_24295</name>
</gene>
<comment type="caution">
    <text evidence="2">The sequence shown here is derived from an EMBL/GenBank/DDBJ whole genome shotgun (WGS) entry which is preliminary data.</text>
</comment>
<proteinExistence type="predicted"/>
<organism evidence="2 3">
    <name type="scientific">Microtetraspora malaysiensis</name>
    <dbReference type="NCBI Taxonomy" id="161358"/>
    <lineage>
        <taxon>Bacteria</taxon>
        <taxon>Bacillati</taxon>
        <taxon>Actinomycetota</taxon>
        <taxon>Actinomycetes</taxon>
        <taxon>Streptosporangiales</taxon>
        <taxon>Streptosporangiaceae</taxon>
        <taxon>Microtetraspora</taxon>
    </lineage>
</organism>
<accession>A0ABW6SUP1</accession>
<dbReference type="RefSeq" id="WP_387414374.1">
    <property type="nucleotide sequence ID" value="NZ_JBIASD010000016.1"/>
</dbReference>
<keyword evidence="3" id="KW-1185">Reference proteome</keyword>
<dbReference type="EMBL" id="JBIASD010000016">
    <property type="protein sequence ID" value="MFF3668710.1"/>
    <property type="molecule type" value="Genomic_DNA"/>
</dbReference>
<reference evidence="2 3" key="1">
    <citation type="submission" date="2024-10" db="EMBL/GenBank/DDBJ databases">
        <title>The Natural Products Discovery Center: Release of the First 8490 Sequenced Strains for Exploring Actinobacteria Biosynthetic Diversity.</title>
        <authorList>
            <person name="Kalkreuter E."/>
            <person name="Kautsar S.A."/>
            <person name="Yang D."/>
            <person name="Bader C.D."/>
            <person name="Teijaro C.N."/>
            <person name="Fluegel L."/>
            <person name="Davis C.M."/>
            <person name="Simpson J.R."/>
            <person name="Lauterbach L."/>
            <person name="Steele A.D."/>
            <person name="Gui C."/>
            <person name="Meng S."/>
            <person name="Li G."/>
            <person name="Viehrig K."/>
            <person name="Ye F."/>
            <person name="Su P."/>
            <person name="Kiefer A.F."/>
            <person name="Nichols A."/>
            <person name="Cepeda A.J."/>
            <person name="Yan W."/>
            <person name="Fan B."/>
            <person name="Jiang Y."/>
            <person name="Adhikari A."/>
            <person name="Zheng C.-J."/>
            <person name="Schuster L."/>
            <person name="Cowan T.M."/>
            <person name="Smanski M.J."/>
            <person name="Chevrette M.G."/>
            <person name="De Carvalho L.P.S."/>
            <person name="Shen B."/>
        </authorList>
    </citation>
    <scope>NUCLEOTIDE SEQUENCE [LARGE SCALE GENOMIC DNA]</scope>
    <source>
        <strain evidence="2 3">NPDC002173</strain>
    </source>
</reference>
<feature type="compositionally biased region" description="Basic and acidic residues" evidence="1">
    <location>
        <begin position="75"/>
        <end position="87"/>
    </location>
</feature>
<evidence type="ECO:0000313" key="3">
    <source>
        <dbReference type="Proteomes" id="UP001602013"/>
    </source>
</evidence>
<evidence type="ECO:0000313" key="2">
    <source>
        <dbReference type="EMBL" id="MFF3668710.1"/>
    </source>
</evidence>
<evidence type="ECO:0008006" key="4">
    <source>
        <dbReference type="Google" id="ProtNLM"/>
    </source>
</evidence>
<feature type="region of interest" description="Disordered" evidence="1">
    <location>
        <begin position="53"/>
        <end position="87"/>
    </location>
</feature>
<name>A0ABW6SUP1_9ACTN</name>
<sequence>MSEIAQIVTQIRSELADELRERLRDYLRAQPTEWLVEQILALAHLDDTADLSTTDLPAGTSATERPDAPTIPRQARHERPVRETEEERAERAARIRLLHLDEESLPRYLQRYAALKRDVLEAAGYLRNPPPKGADLIPASCRSSQGEALLCQAKDVLHALLFGGESEGVRLRRVERELLTLTVPHAKSHAVAPLLAAAEMCAETAWRGHRRAVTDDPAVDVLCQIEYGEVAGGLLGNTLVATLRLINNLETNEQILHARTESIEQSTLEA</sequence>
<protein>
    <recommendedName>
        <fullName evidence="4">DUF222 domain-containing protein</fullName>
    </recommendedName>
</protein>